<reference evidence="1 2" key="1">
    <citation type="submission" date="2019-03" db="EMBL/GenBank/DDBJ databases">
        <title>Genomic Encyclopedia of Type Strains, Phase IV (KMG-IV): sequencing the most valuable type-strain genomes for metagenomic binning, comparative biology and taxonomic classification.</title>
        <authorList>
            <person name="Goeker M."/>
        </authorList>
    </citation>
    <scope>NUCLEOTIDE SEQUENCE [LARGE SCALE GENOMIC DNA]</scope>
    <source>
        <strain evidence="1 2">DSM 102940</strain>
    </source>
</reference>
<name>A0A4R2KBT6_9FIRM</name>
<dbReference type="Proteomes" id="UP000294919">
    <property type="component" value="Unassembled WGS sequence"/>
</dbReference>
<dbReference type="AlphaFoldDB" id="A0A4R2KBT6"/>
<proteinExistence type="predicted"/>
<dbReference type="RefSeq" id="WP_132247535.1">
    <property type="nucleotide sequence ID" value="NZ_SLWV01000031.1"/>
</dbReference>
<evidence type="ECO:0000313" key="2">
    <source>
        <dbReference type="Proteomes" id="UP000294919"/>
    </source>
</evidence>
<organism evidence="1 2">
    <name type="scientific">Marinisporobacter balticus</name>
    <dbReference type="NCBI Taxonomy" id="2018667"/>
    <lineage>
        <taxon>Bacteria</taxon>
        <taxon>Bacillati</taxon>
        <taxon>Bacillota</taxon>
        <taxon>Clostridia</taxon>
        <taxon>Peptostreptococcales</taxon>
        <taxon>Thermotaleaceae</taxon>
        <taxon>Marinisporobacter</taxon>
    </lineage>
</organism>
<protein>
    <submittedName>
        <fullName evidence="1">Uncharacterized protein</fullName>
    </submittedName>
</protein>
<keyword evidence="2" id="KW-1185">Reference proteome</keyword>
<dbReference type="EMBL" id="SLWV01000031">
    <property type="protein sequence ID" value="TCO69527.1"/>
    <property type="molecule type" value="Genomic_DNA"/>
</dbReference>
<sequence length="111" mass="13388">MEILTRAEIDQLKKEDLTWVTGYLKEKTVFDADAIQKKWERMILTCDELETENEWLKKTNKAVDDMYQKQHALNRELMQILRRVLDTKDNITYEEIMMFLDKAEKAKKVMK</sequence>
<accession>A0A4R2KBT6</accession>
<comment type="caution">
    <text evidence="1">The sequence shown here is derived from an EMBL/GenBank/DDBJ whole genome shotgun (WGS) entry which is preliminary data.</text>
</comment>
<evidence type="ECO:0000313" key="1">
    <source>
        <dbReference type="EMBL" id="TCO69527.1"/>
    </source>
</evidence>
<gene>
    <name evidence="1" type="ORF">EV214_13151</name>
</gene>